<dbReference type="WBParaSite" id="TMUE_2000009301.1">
    <property type="protein sequence ID" value="TMUE_2000009301.1"/>
    <property type="gene ID" value="WBGene00285561"/>
</dbReference>
<dbReference type="PANTHER" id="PTHR15934:SF2">
    <property type="entry name" value="A-KINASE ANCHOR PROTEIN 7-LIKE PHOSPHOESTERASE DOMAIN-CONTAINING PROTEIN"/>
    <property type="match status" value="1"/>
</dbReference>
<feature type="domain" description="A-kinase anchor protein 7-like phosphoesterase" evidence="1">
    <location>
        <begin position="115"/>
        <end position="309"/>
    </location>
</feature>
<dbReference type="GO" id="GO:0034237">
    <property type="term" value="F:protein kinase A regulatory subunit binding"/>
    <property type="evidence" value="ECO:0007669"/>
    <property type="project" value="TreeGrafter"/>
</dbReference>
<dbReference type="GO" id="GO:0010738">
    <property type="term" value="P:regulation of protein kinase A signaling"/>
    <property type="evidence" value="ECO:0007669"/>
    <property type="project" value="TreeGrafter"/>
</dbReference>
<evidence type="ECO:0000259" key="1">
    <source>
        <dbReference type="Pfam" id="PF10469"/>
    </source>
</evidence>
<name>A0A5S6QPN8_TRIMR</name>
<evidence type="ECO:0000313" key="2">
    <source>
        <dbReference type="Proteomes" id="UP000046395"/>
    </source>
</evidence>
<dbReference type="SUPFAM" id="SSF55144">
    <property type="entry name" value="LigT-like"/>
    <property type="match status" value="1"/>
</dbReference>
<accession>A0A5S6QPN8</accession>
<organism evidence="2 3">
    <name type="scientific">Trichuris muris</name>
    <name type="common">Mouse whipworm</name>
    <dbReference type="NCBI Taxonomy" id="70415"/>
    <lineage>
        <taxon>Eukaryota</taxon>
        <taxon>Metazoa</taxon>
        <taxon>Ecdysozoa</taxon>
        <taxon>Nematoda</taxon>
        <taxon>Enoplea</taxon>
        <taxon>Dorylaimia</taxon>
        <taxon>Trichinellida</taxon>
        <taxon>Trichuridae</taxon>
        <taxon>Trichuris</taxon>
    </lineage>
</organism>
<dbReference type="STRING" id="70415.A0A5S6QPN8"/>
<reference evidence="3" key="1">
    <citation type="submission" date="2019-12" db="UniProtKB">
        <authorList>
            <consortium name="WormBaseParasite"/>
        </authorList>
    </citation>
    <scope>IDENTIFICATION</scope>
</reference>
<dbReference type="GO" id="GO:0005829">
    <property type="term" value="C:cytosol"/>
    <property type="evidence" value="ECO:0007669"/>
    <property type="project" value="TreeGrafter"/>
</dbReference>
<proteinExistence type="predicted"/>
<dbReference type="AlphaFoldDB" id="A0A5S6QPN8"/>
<dbReference type="PANTHER" id="PTHR15934">
    <property type="entry name" value="RNA 2',3'-CYCLIC PHOSPHODIESTERASE"/>
    <property type="match status" value="1"/>
</dbReference>
<dbReference type="InterPro" id="IPR052641">
    <property type="entry name" value="AKAP7_isoform_gamma"/>
</dbReference>
<keyword evidence="2" id="KW-1185">Reference proteome</keyword>
<dbReference type="InterPro" id="IPR019510">
    <property type="entry name" value="AKAP7-like_phosphoesterase"/>
</dbReference>
<dbReference type="InterPro" id="IPR009097">
    <property type="entry name" value="Cyclic_Pdiesterase"/>
</dbReference>
<dbReference type="Proteomes" id="UP000046395">
    <property type="component" value="Unassembled WGS sequence"/>
</dbReference>
<dbReference type="Pfam" id="PF10469">
    <property type="entry name" value="AKAP7_NLS"/>
    <property type="match status" value="1"/>
</dbReference>
<sequence>MSFFFRKPVGLCSARFELRRSLSADGLRSPPCANCAKVHATCEISENQSSTCSGMRFEMGSQSSPTLEGFETSDITPRPLSTDGSFKADSLASCSGLKETKEKAKFRQKAGRLQPNYFIAFRIKNQTILERLEAVQDCITKKNQLPKTSLVSLKKAHITLAVLRLDEVHCLHDARNALHAAVKEMTEGEISLSLDFRGLGTFSDRVLYARVVKNDSFARLLWIRECLVKSFRDVGISLTEENFSPHLTVAKLSYVSKKEAKKRLKIKLEDFSDINEMHFGTETVESIQLLKMKSSEDDGFYLCAEEIPLRSFSSDSVMECS</sequence>
<protein>
    <submittedName>
        <fullName evidence="3">AKAP7_NLS domain-containing protein</fullName>
    </submittedName>
</protein>
<evidence type="ECO:0000313" key="3">
    <source>
        <dbReference type="WBParaSite" id="TMUE_2000009301.1"/>
    </source>
</evidence>
<dbReference type="Gene3D" id="3.90.1140.10">
    <property type="entry name" value="Cyclic phosphodiesterase"/>
    <property type="match status" value="1"/>
</dbReference>